<comment type="caution">
    <text evidence="3">The sequence shown here is derived from an EMBL/GenBank/DDBJ whole genome shotgun (WGS) entry which is preliminary data.</text>
</comment>
<feature type="compositionally biased region" description="Polar residues" evidence="1">
    <location>
        <begin position="236"/>
        <end position="258"/>
    </location>
</feature>
<evidence type="ECO:0000256" key="1">
    <source>
        <dbReference type="SAM" id="MobiDB-lite"/>
    </source>
</evidence>
<dbReference type="EMBL" id="JAACJN010000489">
    <property type="protein sequence ID" value="KAF5342790.1"/>
    <property type="molecule type" value="Genomic_DNA"/>
</dbReference>
<evidence type="ECO:0000313" key="4">
    <source>
        <dbReference type="Proteomes" id="UP000518752"/>
    </source>
</evidence>
<evidence type="ECO:0000256" key="2">
    <source>
        <dbReference type="SAM" id="Phobius"/>
    </source>
</evidence>
<name>A0A8H5FMN3_9AGAR</name>
<accession>A0A8H5FMN3</accession>
<organism evidence="3 4">
    <name type="scientific">Collybiopsis confluens</name>
    <dbReference type="NCBI Taxonomy" id="2823264"/>
    <lineage>
        <taxon>Eukaryota</taxon>
        <taxon>Fungi</taxon>
        <taxon>Dikarya</taxon>
        <taxon>Basidiomycota</taxon>
        <taxon>Agaricomycotina</taxon>
        <taxon>Agaricomycetes</taxon>
        <taxon>Agaricomycetidae</taxon>
        <taxon>Agaricales</taxon>
        <taxon>Marasmiineae</taxon>
        <taxon>Omphalotaceae</taxon>
        <taxon>Collybiopsis</taxon>
    </lineage>
</organism>
<feature type="region of interest" description="Disordered" evidence="1">
    <location>
        <begin position="176"/>
        <end position="262"/>
    </location>
</feature>
<gene>
    <name evidence="3" type="ORF">D9757_014635</name>
</gene>
<reference evidence="3 4" key="1">
    <citation type="journal article" date="2020" name="ISME J.">
        <title>Uncovering the hidden diversity of litter-decomposition mechanisms in mushroom-forming fungi.</title>
        <authorList>
            <person name="Floudas D."/>
            <person name="Bentzer J."/>
            <person name="Ahren D."/>
            <person name="Johansson T."/>
            <person name="Persson P."/>
            <person name="Tunlid A."/>
        </authorList>
    </citation>
    <scope>NUCLEOTIDE SEQUENCE [LARGE SCALE GENOMIC DNA]</scope>
    <source>
        <strain evidence="3 4">CBS 406.79</strain>
    </source>
</reference>
<dbReference type="AlphaFoldDB" id="A0A8H5FMN3"/>
<feature type="compositionally biased region" description="Low complexity" evidence="1">
    <location>
        <begin position="221"/>
        <end position="230"/>
    </location>
</feature>
<keyword evidence="2" id="KW-0812">Transmembrane</keyword>
<evidence type="ECO:0000313" key="3">
    <source>
        <dbReference type="EMBL" id="KAF5342790.1"/>
    </source>
</evidence>
<feature type="compositionally biased region" description="Polar residues" evidence="1">
    <location>
        <begin position="204"/>
        <end position="220"/>
    </location>
</feature>
<feature type="compositionally biased region" description="Polar residues" evidence="1">
    <location>
        <begin position="176"/>
        <end position="195"/>
    </location>
</feature>
<feature type="transmembrane region" description="Helical" evidence="2">
    <location>
        <begin position="65"/>
        <end position="89"/>
    </location>
</feature>
<proteinExistence type="predicted"/>
<dbReference type="Proteomes" id="UP000518752">
    <property type="component" value="Unassembled WGS sequence"/>
</dbReference>
<feature type="region of interest" description="Disordered" evidence="1">
    <location>
        <begin position="37"/>
        <end position="62"/>
    </location>
</feature>
<dbReference type="OrthoDB" id="3018196at2759"/>
<keyword evidence="2" id="KW-0472">Membrane</keyword>
<sequence>MPAPSHQAQRQMEMQVDITDGLGDSVEYHKIRLRDKPGSIEKNGTSTMGESGHSEGAGGSGTSKAVLGGSIGGSIVGTALLLGLVWWFWRRGRRRILWRLHMKAAEKPEIDPEDPSQIFQTLPTPATHLTPIVPPHQVHLQGVESETALYEASVTRSHTMPPRYWQIHNSLSASPLQWRSSADQKTSPSTIDTGSNHGGALALGSTSTHPQQLARASTLGSSSSRPNPSSNEEDLITNSTCTSSPLSPISLRYSSSQTSHDHHYRTLETSLVHSSESSHEPLLPRITTPDDSNQLEIRNLRRQVEILAEANARLTDHDQSALWAAGSGPVQEEVVEVAPPAYSTQVNERRT</sequence>
<keyword evidence="2" id="KW-1133">Transmembrane helix</keyword>
<keyword evidence="4" id="KW-1185">Reference proteome</keyword>
<protein>
    <submittedName>
        <fullName evidence="3">Uncharacterized protein</fullName>
    </submittedName>
</protein>